<evidence type="ECO:0000256" key="6">
    <source>
        <dbReference type="SAM" id="Coils"/>
    </source>
</evidence>
<dbReference type="GO" id="GO:0005770">
    <property type="term" value="C:late endosome"/>
    <property type="evidence" value="ECO:0000318"/>
    <property type="project" value="GO_Central"/>
</dbReference>
<comment type="caution">
    <text evidence="8">The sequence shown here is derived from an EMBL/GenBank/DDBJ whole genome shotgun (WGS) entry which is preliminary data.</text>
</comment>
<feature type="transmembrane region" description="Helical" evidence="7">
    <location>
        <begin position="146"/>
        <end position="166"/>
    </location>
</feature>
<keyword evidence="4 7" id="KW-1133">Transmembrane helix</keyword>
<evidence type="ECO:0000256" key="3">
    <source>
        <dbReference type="ARBA" id="ARBA00022692"/>
    </source>
</evidence>
<dbReference type="PANTHER" id="PTHR31592:SF1">
    <property type="entry name" value="TRANSMEMBRANE PROTEIN 192"/>
    <property type="match status" value="1"/>
</dbReference>
<feature type="transmembrane region" description="Helical" evidence="7">
    <location>
        <begin position="113"/>
        <end position="134"/>
    </location>
</feature>
<dbReference type="Proteomes" id="UP000235145">
    <property type="component" value="Unassembled WGS sequence"/>
</dbReference>
<evidence type="ECO:0000256" key="2">
    <source>
        <dbReference type="ARBA" id="ARBA00006314"/>
    </source>
</evidence>
<evidence type="ECO:0000313" key="9">
    <source>
        <dbReference type="Proteomes" id="UP000235145"/>
    </source>
</evidence>
<dbReference type="EMBL" id="NBSK02000008">
    <property type="protein sequence ID" value="KAJ0192562.1"/>
    <property type="molecule type" value="Genomic_DNA"/>
</dbReference>
<evidence type="ECO:0000256" key="4">
    <source>
        <dbReference type="ARBA" id="ARBA00022989"/>
    </source>
</evidence>
<keyword evidence="5 7" id="KW-0472">Membrane</keyword>
<accession>A0A9R1URA7</accession>
<dbReference type="Pfam" id="PF14802">
    <property type="entry name" value="TMEM192"/>
    <property type="match status" value="1"/>
</dbReference>
<sequence length="333" mass="38084">MSTDRYAASNLASPDDNYLFLDASNEAPSYGDRKCTSIAGSILYCILLSGYAILGVGAPWVFQSEKYLTLQILCTCDVTLLIITGIFQQYMVYQVQKIRLQGYYIFSQKLKHVVRMPFASFSYGTCAMLLIMVWEPYLRILSIPLMLRIIMLVEAIFAGSFMGVYIGKISESQKLIHRFHDGGGYLSDQQMALLQYQRENLNFLSEEILRLQECLSKYEKSGDGMTPQVDLAHLLAARDQELRTLSAEMNQLQSELRLARSLVAEKEAEIQSARNTNNQYMEENERLRGILAEWSTRAAKLERALELERMSKLELQKKMTSFKTLQNMGHPLR</sequence>
<comment type="similarity">
    <text evidence="2">Belongs to the TMEM192 family.</text>
</comment>
<gene>
    <name evidence="8" type="ORF">LSAT_V11C800423260</name>
</gene>
<keyword evidence="6" id="KW-0175">Coiled coil</keyword>
<keyword evidence="3 7" id="KW-0812">Transmembrane</keyword>
<organism evidence="8 9">
    <name type="scientific">Lactuca sativa</name>
    <name type="common">Garden lettuce</name>
    <dbReference type="NCBI Taxonomy" id="4236"/>
    <lineage>
        <taxon>Eukaryota</taxon>
        <taxon>Viridiplantae</taxon>
        <taxon>Streptophyta</taxon>
        <taxon>Embryophyta</taxon>
        <taxon>Tracheophyta</taxon>
        <taxon>Spermatophyta</taxon>
        <taxon>Magnoliopsida</taxon>
        <taxon>eudicotyledons</taxon>
        <taxon>Gunneridae</taxon>
        <taxon>Pentapetalae</taxon>
        <taxon>asterids</taxon>
        <taxon>campanulids</taxon>
        <taxon>Asterales</taxon>
        <taxon>Asteraceae</taxon>
        <taxon>Cichorioideae</taxon>
        <taxon>Cichorieae</taxon>
        <taxon>Lactucinae</taxon>
        <taxon>Lactuca</taxon>
    </lineage>
</organism>
<dbReference type="GO" id="GO:0005765">
    <property type="term" value="C:lysosomal membrane"/>
    <property type="evidence" value="ECO:0000318"/>
    <property type="project" value="GO_Central"/>
</dbReference>
<evidence type="ECO:0000313" key="8">
    <source>
        <dbReference type="EMBL" id="KAJ0192562.1"/>
    </source>
</evidence>
<evidence type="ECO:0000256" key="5">
    <source>
        <dbReference type="ARBA" id="ARBA00023136"/>
    </source>
</evidence>
<protein>
    <submittedName>
        <fullName evidence="8">Uncharacterized protein</fullName>
    </submittedName>
</protein>
<name>A0A9R1URA7_LACSA</name>
<evidence type="ECO:0000256" key="1">
    <source>
        <dbReference type="ARBA" id="ARBA00004141"/>
    </source>
</evidence>
<feature type="transmembrane region" description="Helical" evidence="7">
    <location>
        <begin position="42"/>
        <end position="62"/>
    </location>
</feature>
<feature type="coiled-coil region" evidence="6">
    <location>
        <begin position="201"/>
        <end position="318"/>
    </location>
</feature>
<comment type="subcellular location">
    <subcellularLocation>
        <location evidence="1">Membrane</location>
        <topology evidence="1">Multi-pass membrane protein</topology>
    </subcellularLocation>
</comment>
<keyword evidence="9" id="KW-1185">Reference proteome</keyword>
<reference evidence="8 9" key="1">
    <citation type="journal article" date="2017" name="Nat. Commun.">
        <title>Genome assembly with in vitro proximity ligation data and whole-genome triplication in lettuce.</title>
        <authorList>
            <person name="Reyes-Chin-Wo S."/>
            <person name="Wang Z."/>
            <person name="Yang X."/>
            <person name="Kozik A."/>
            <person name="Arikit S."/>
            <person name="Song C."/>
            <person name="Xia L."/>
            <person name="Froenicke L."/>
            <person name="Lavelle D.O."/>
            <person name="Truco M.J."/>
            <person name="Xia R."/>
            <person name="Zhu S."/>
            <person name="Xu C."/>
            <person name="Xu H."/>
            <person name="Xu X."/>
            <person name="Cox K."/>
            <person name="Korf I."/>
            <person name="Meyers B.C."/>
            <person name="Michelmore R.W."/>
        </authorList>
    </citation>
    <scope>NUCLEOTIDE SEQUENCE [LARGE SCALE GENOMIC DNA]</scope>
    <source>
        <strain evidence="9">cv. Salinas</strain>
        <tissue evidence="8">Seedlings</tissue>
    </source>
</reference>
<dbReference type="AlphaFoldDB" id="A0A9R1URA7"/>
<dbReference type="InterPro" id="IPR029399">
    <property type="entry name" value="TMEM192"/>
</dbReference>
<feature type="transmembrane region" description="Helical" evidence="7">
    <location>
        <begin position="68"/>
        <end position="92"/>
    </location>
</feature>
<proteinExistence type="inferred from homology"/>
<dbReference type="PANTHER" id="PTHR31592">
    <property type="entry name" value="TRANSMEMBRANE PROTEIN 192"/>
    <property type="match status" value="1"/>
</dbReference>
<evidence type="ECO:0000256" key="7">
    <source>
        <dbReference type="SAM" id="Phobius"/>
    </source>
</evidence>